<evidence type="ECO:0000259" key="9">
    <source>
        <dbReference type="Pfam" id="PF06144"/>
    </source>
</evidence>
<dbReference type="GO" id="GO:0009360">
    <property type="term" value="C:DNA polymerase III complex"/>
    <property type="evidence" value="ECO:0007669"/>
    <property type="project" value="InterPro"/>
</dbReference>
<feature type="domain" description="DNA polymerase III delta N-terminal" evidence="9">
    <location>
        <begin position="20"/>
        <end position="149"/>
    </location>
</feature>
<keyword evidence="6" id="KW-0239">DNA-directed DNA polymerase</keyword>
<dbReference type="GO" id="GO:0003887">
    <property type="term" value="F:DNA-directed DNA polymerase activity"/>
    <property type="evidence" value="ECO:0007669"/>
    <property type="project" value="UniProtKB-KW"/>
</dbReference>
<evidence type="ECO:0000259" key="10">
    <source>
        <dbReference type="Pfam" id="PF21694"/>
    </source>
</evidence>
<evidence type="ECO:0000256" key="6">
    <source>
        <dbReference type="ARBA" id="ARBA00022932"/>
    </source>
</evidence>
<comment type="similarity">
    <text evidence="7">Belongs to the DNA polymerase HolA subunit family.</text>
</comment>
<dbReference type="EMBL" id="UAWC01000009">
    <property type="protein sequence ID" value="SQB34431.1"/>
    <property type="molecule type" value="Genomic_DNA"/>
</dbReference>
<dbReference type="EC" id="2.7.7.7" evidence="1"/>
<dbReference type="Pfam" id="PF21694">
    <property type="entry name" value="DNA_pol3_delta_C"/>
    <property type="match status" value="1"/>
</dbReference>
<protein>
    <recommendedName>
        <fullName evidence="2">DNA polymerase III subunit delta</fullName>
        <ecNumber evidence="1">2.7.7.7</ecNumber>
    </recommendedName>
</protein>
<keyword evidence="3 11" id="KW-0808">Transferase</keyword>
<dbReference type="InterPro" id="IPR027417">
    <property type="entry name" value="P-loop_NTPase"/>
</dbReference>
<evidence type="ECO:0000313" key="11">
    <source>
        <dbReference type="EMBL" id="SQB34431.1"/>
    </source>
</evidence>
<evidence type="ECO:0000256" key="3">
    <source>
        <dbReference type="ARBA" id="ARBA00022679"/>
    </source>
</evidence>
<organism evidence="11 12">
    <name type="scientific">Clostridium cochlearium</name>
    <dbReference type="NCBI Taxonomy" id="1494"/>
    <lineage>
        <taxon>Bacteria</taxon>
        <taxon>Bacillati</taxon>
        <taxon>Bacillota</taxon>
        <taxon>Clostridia</taxon>
        <taxon>Eubacteriales</taxon>
        <taxon>Clostridiaceae</taxon>
        <taxon>Clostridium</taxon>
    </lineage>
</organism>
<dbReference type="Gene3D" id="3.40.50.300">
    <property type="entry name" value="P-loop containing nucleotide triphosphate hydrolases"/>
    <property type="match status" value="1"/>
</dbReference>
<dbReference type="InterPro" id="IPR010372">
    <property type="entry name" value="DNA_pol3_delta_N"/>
</dbReference>
<dbReference type="Pfam" id="PF06144">
    <property type="entry name" value="DNA_pol3_delta"/>
    <property type="match status" value="1"/>
</dbReference>
<keyword evidence="5" id="KW-0235">DNA replication</keyword>
<evidence type="ECO:0000256" key="1">
    <source>
        <dbReference type="ARBA" id="ARBA00012417"/>
    </source>
</evidence>
<name>A0A240AQ77_CLOCO</name>
<dbReference type="SUPFAM" id="SSF52540">
    <property type="entry name" value="P-loop containing nucleoside triphosphate hydrolases"/>
    <property type="match status" value="1"/>
</dbReference>
<dbReference type="PANTHER" id="PTHR34388:SF1">
    <property type="entry name" value="DNA POLYMERASE III SUBUNIT DELTA"/>
    <property type="match status" value="1"/>
</dbReference>
<dbReference type="InterPro" id="IPR005790">
    <property type="entry name" value="DNA_polIII_delta"/>
</dbReference>
<comment type="catalytic activity">
    <reaction evidence="8">
        <text>DNA(n) + a 2'-deoxyribonucleoside 5'-triphosphate = DNA(n+1) + diphosphate</text>
        <dbReference type="Rhea" id="RHEA:22508"/>
        <dbReference type="Rhea" id="RHEA-COMP:17339"/>
        <dbReference type="Rhea" id="RHEA-COMP:17340"/>
        <dbReference type="ChEBI" id="CHEBI:33019"/>
        <dbReference type="ChEBI" id="CHEBI:61560"/>
        <dbReference type="ChEBI" id="CHEBI:173112"/>
        <dbReference type="EC" id="2.7.7.7"/>
    </reaction>
</comment>
<evidence type="ECO:0000313" key="12">
    <source>
        <dbReference type="Proteomes" id="UP000250223"/>
    </source>
</evidence>
<keyword evidence="4 11" id="KW-0548">Nucleotidyltransferase</keyword>
<dbReference type="Gene3D" id="1.20.272.10">
    <property type="match status" value="1"/>
</dbReference>
<accession>A0A240AQ77</accession>
<dbReference type="Proteomes" id="UP000250223">
    <property type="component" value="Unassembled WGS sequence"/>
</dbReference>
<evidence type="ECO:0000256" key="2">
    <source>
        <dbReference type="ARBA" id="ARBA00017703"/>
    </source>
</evidence>
<dbReference type="SUPFAM" id="SSF48019">
    <property type="entry name" value="post-AAA+ oligomerization domain-like"/>
    <property type="match status" value="1"/>
</dbReference>
<dbReference type="GO" id="GO:0003677">
    <property type="term" value="F:DNA binding"/>
    <property type="evidence" value="ECO:0007669"/>
    <property type="project" value="InterPro"/>
</dbReference>
<dbReference type="AlphaFoldDB" id="A0A240AQ77"/>
<evidence type="ECO:0000256" key="7">
    <source>
        <dbReference type="ARBA" id="ARBA00034754"/>
    </source>
</evidence>
<dbReference type="NCBIfam" id="TIGR01128">
    <property type="entry name" value="holA"/>
    <property type="match status" value="1"/>
</dbReference>
<evidence type="ECO:0000256" key="8">
    <source>
        <dbReference type="ARBA" id="ARBA00049244"/>
    </source>
</evidence>
<dbReference type="InterPro" id="IPR048466">
    <property type="entry name" value="DNA_pol3_delta-like_C"/>
</dbReference>
<dbReference type="RefSeq" id="WP_095178067.1">
    <property type="nucleotide sequence ID" value="NZ_CP173238.1"/>
</dbReference>
<feature type="domain" description="DNA polymerase III delta subunit-like C-terminal" evidence="10">
    <location>
        <begin position="221"/>
        <end position="340"/>
    </location>
</feature>
<dbReference type="InterPro" id="IPR008921">
    <property type="entry name" value="DNA_pol3_clamp-load_cplx_C"/>
</dbReference>
<proteinExistence type="inferred from homology"/>
<dbReference type="GeneID" id="70577695"/>
<dbReference type="PANTHER" id="PTHR34388">
    <property type="entry name" value="DNA POLYMERASE III SUBUNIT DELTA"/>
    <property type="match status" value="1"/>
</dbReference>
<evidence type="ECO:0000256" key="5">
    <source>
        <dbReference type="ARBA" id="ARBA00022705"/>
    </source>
</evidence>
<reference evidence="11 12" key="1">
    <citation type="submission" date="2018-06" db="EMBL/GenBank/DDBJ databases">
        <authorList>
            <consortium name="Pathogen Informatics"/>
            <person name="Doyle S."/>
        </authorList>
    </citation>
    <scope>NUCLEOTIDE SEQUENCE [LARGE SCALE GENOMIC DNA]</scope>
    <source>
        <strain evidence="11 12">NCTC13028</strain>
    </source>
</reference>
<gene>
    <name evidence="11" type="primary">holA</name>
    <name evidence="11" type="ORF">NCTC13028_01343</name>
</gene>
<evidence type="ECO:0000256" key="4">
    <source>
        <dbReference type="ARBA" id="ARBA00022695"/>
    </source>
</evidence>
<dbReference type="Gene3D" id="1.10.8.60">
    <property type="match status" value="1"/>
</dbReference>
<sequence length="344" mass="40631">MIDLRTYREEIKKNDIKNCYIFYSSDEDMIKENIRLIENKLIKEKLINKDFIDLNFAKFDGNNLEEFDEVINACETLPFMSDKKIVLVYRANFLGKNKKNEGVYLNFKNYIENIPESTILILYYVFKEKRERVENKVLKLSKKCDIIEIKDLKGRDLEKKVKELFEEKNKKIGVVELKLFCSNLPNNMGIIEKEVEKLCCYTLGREITKQDIGDMFPPKEEEDIFVLVDKIGDKRVKEAIDRFNELLHIGENVFNILYMIERQFNLIYQVSQYVKEGKTIEQISRIIRLPNFICTKLVGQSKKFTETQIKNAINKCLETEKILKSTSTNKKVEMEMLIIQTIAM</sequence>
<dbReference type="GO" id="GO:0006261">
    <property type="term" value="P:DNA-templated DNA replication"/>
    <property type="evidence" value="ECO:0007669"/>
    <property type="project" value="TreeGrafter"/>
</dbReference>